<dbReference type="AlphaFoldDB" id="A0A0K0XY03"/>
<evidence type="ECO:0000313" key="2">
    <source>
        <dbReference type="Proteomes" id="UP000066624"/>
    </source>
</evidence>
<name>A0A0K0XY03_9GAMM</name>
<dbReference type="RefSeq" id="WP_049726117.1">
    <property type="nucleotide sequence ID" value="NZ_CP012154.1"/>
</dbReference>
<sequence length="70" mass="7759">MRRPVIRRVVAVFFVLNLLALTWPVASFFSAAEPFVFGLPLSLAWPVGWIILGFIMLLVLDRAEQGGGES</sequence>
<keyword evidence="2" id="KW-1185">Reference proteome</keyword>
<dbReference type="KEGG" id="wma:WM2015_2200"/>
<dbReference type="STRING" id="1579979.WM2015_2200"/>
<dbReference type="OrthoDB" id="3628949at2"/>
<proteinExistence type="predicted"/>
<evidence type="ECO:0000313" key="1">
    <source>
        <dbReference type="EMBL" id="AKS42563.1"/>
    </source>
</evidence>
<organism evidence="1 2">
    <name type="scientific">Wenzhouxiangella marina</name>
    <dbReference type="NCBI Taxonomy" id="1579979"/>
    <lineage>
        <taxon>Bacteria</taxon>
        <taxon>Pseudomonadati</taxon>
        <taxon>Pseudomonadota</taxon>
        <taxon>Gammaproteobacteria</taxon>
        <taxon>Chromatiales</taxon>
        <taxon>Wenzhouxiangellaceae</taxon>
        <taxon>Wenzhouxiangella</taxon>
    </lineage>
</organism>
<accession>A0A0K0XY03</accession>
<protein>
    <submittedName>
        <fullName evidence="1">Uncharacterized protein</fullName>
    </submittedName>
</protein>
<reference evidence="2" key="1">
    <citation type="submission" date="2015-07" db="EMBL/GenBank/DDBJ databases">
        <authorList>
            <person name="Kim K.M."/>
        </authorList>
    </citation>
    <scope>NUCLEOTIDE SEQUENCE [LARGE SCALE GENOMIC DNA]</scope>
    <source>
        <strain evidence="2">KCTC 42284</strain>
    </source>
</reference>
<gene>
    <name evidence="1" type="ORF">WM2015_2200</name>
</gene>
<dbReference type="Proteomes" id="UP000066624">
    <property type="component" value="Chromosome"/>
</dbReference>
<dbReference type="EMBL" id="CP012154">
    <property type="protein sequence ID" value="AKS42563.1"/>
    <property type="molecule type" value="Genomic_DNA"/>
</dbReference>